<feature type="transmembrane region" description="Helical" evidence="7">
    <location>
        <begin position="113"/>
        <end position="134"/>
    </location>
</feature>
<reference evidence="9 10" key="1">
    <citation type="journal article" date="2016" name="Nat. Commun.">
        <title>Thousands of microbial genomes shed light on interconnected biogeochemical processes in an aquifer system.</title>
        <authorList>
            <person name="Anantharaman K."/>
            <person name="Brown C.T."/>
            <person name="Hug L.A."/>
            <person name="Sharon I."/>
            <person name="Castelle C.J."/>
            <person name="Probst A.J."/>
            <person name="Thomas B.C."/>
            <person name="Singh A."/>
            <person name="Wilkins M.J."/>
            <person name="Karaoz U."/>
            <person name="Brodie E.L."/>
            <person name="Williams K.H."/>
            <person name="Hubbard S.S."/>
            <person name="Banfield J.F."/>
        </authorList>
    </citation>
    <scope>NUCLEOTIDE SEQUENCE [LARGE SCALE GENOMIC DNA]</scope>
</reference>
<sequence>MKRVALYFAVALVPFDFVMLFLAGVSAYFFRTSEFIAQYRPVLFYLNLPFSKFAFLLLLVIPFWILIFSVTGLYTVKRKDIMEEFFQLIASVSFALMMVIIYIFIRGEFFDSRFIVLAAGVFSILYVFAGRLFLRGIERHIRTKYRFGIERVLIVGDDETSLGLARQIEKNPALGYKVVKQIAALDLTQIKASIANPKIDTVVVGSADYGKDALVELAEFCRDAHLHFLFAPTLFQTLTTNVALDMIGGIPLIEVKHTALDGWGKVLKRIIDVAGSLAGLAVLSPAFGVIAALVKLNSKGPVFVALPRVSMGKLFKLYKFRSMIDNAHALKSQLLRHNERKDGGPLFKMHDDPRVTRIGRVLRRTRLDEFPQLFNVLAGEMSLVGPRPHEPEEVAQYEQHHKKLLVIKAGITGMAQISGASDLPFEEEVKLDTYYIENWSLMLDLKILLRTTLKLFRDRSAC</sequence>
<accession>A0A1F5BU32</accession>
<dbReference type="GO" id="GO:0016780">
    <property type="term" value="F:phosphotransferase activity, for other substituted phosphate groups"/>
    <property type="evidence" value="ECO:0007669"/>
    <property type="project" value="TreeGrafter"/>
</dbReference>
<evidence type="ECO:0000256" key="2">
    <source>
        <dbReference type="ARBA" id="ARBA00006464"/>
    </source>
</evidence>
<comment type="caution">
    <text evidence="9">The sequence shown here is derived from an EMBL/GenBank/DDBJ whole genome shotgun (WGS) entry which is preliminary data.</text>
</comment>
<evidence type="ECO:0000256" key="7">
    <source>
        <dbReference type="SAM" id="Phobius"/>
    </source>
</evidence>
<dbReference type="Pfam" id="PF13727">
    <property type="entry name" value="CoA_binding_3"/>
    <property type="match status" value="1"/>
</dbReference>
<dbReference type="PANTHER" id="PTHR30576">
    <property type="entry name" value="COLANIC BIOSYNTHESIS UDP-GLUCOSE LIPID CARRIER TRANSFERASE"/>
    <property type="match status" value="1"/>
</dbReference>
<feature type="domain" description="Bacterial sugar transferase" evidence="8">
    <location>
        <begin position="268"/>
        <end position="456"/>
    </location>
</feature>
<keyword evidence="4 7" id="KW-0812">Transmembrane</keyword>
<protein>
    <recommendedName>
        <fullName evidence="8">Bacterial sugar transferase domain-containing protein</fullName>
    </recommendedName>
</protein>
<dbReference type="GO" id="GO:0016020">
    <property type="term" value="C:membrane"/>
    <property type="evidence" value="ECO:0007669"/>
    <property type="project" value="UniProtKB-SubCell"/>
</dbReference>
<evidence type="ECO:0000313" key="10">
    <source>
        <dbReference type="Proteomes" id="UP000176650"/>
    </source>
</evidence>
<dbReference type="STRING" id="1797298.A2988_01335"/>
<dbReference type="InterPro" id="IPR017475">
    <property type="entry name" value="EPS_sugar_tfrase"/>
</dbReference>
<evidence type="ECO:0000256" key="3">
    <source>
        <dbReference type="ARBA" id="ARBA00022679"/>
    </source>
</evidence>
<keyword evidence="3" id="KW-0808">Transferase</keyword>
<keyword evidence="5 7" id="KW-1133">Transmembrane helix</keyword>
<dbReference type="Proteomes" id="UP000176650">
    <property type="component" value="Unassembled WGS sequence"/>
</dbReference>
<evidence type="ECO:0000256" key="4">
    <source>
        <dbReference type="ARBA" id="ARBA00022692"/>
    </source>
</evidence>
<dbReference type="AlphaFoldDB" id="A0A1F5BU32"/>
<dbReference type="EMBL" id="MEYS01000002">
    <property type="protein sequence ID" value="OGD34108.1"/>
    <property type="molecule type" value="Genomic_DNA"/>
</dbReference>
<evidence type="ECO:0000259" key="8">
    <source>
        <dbReference type="Pfam" id="PF02397"/>
    </source>
</evidence>
<organism evidence="9 10">
    <name type="scientific">Candidatus Azambacteria bacterium RIFCSPLOWO2_01_FULL_46_25</name>
    <dbReference type="NCBI Taxonomy" id="1797298"/>
    <lineage>
        <taxon>Bacteria</taxon>
        <taxon>Candidatus Azamiibacteriota</taxon>
    </lineage>
</organism>
<evidence type="ECO:0000256" key="1">
    <source>
        <dbReference type="ARBA" id="ARBA00004141"/>
    </source>
</evidence>
<keyword evidence="6 7" id="KW-0472">Membrane</keyword>
<evidence type="ECO:0000256" key="5">
    <source>
        <dbReference type="ARBA" id="ARBA00022989"/>
    </source>
</evidence>
<feature type="transmembrane region" description="Helical" evidence="7">
    <location>
        <begin position="88"/>
        <end position="107"/>
    </location>
</feature>
<comment type="similarity">
    <text evidence="2">Belongs to the bacterial sugar transferase family.</text>
</comment>
<dbReference type="NCBIfam" id="TIGR03025">
    <property type="entry name" value="EPS_sugtrans"/>
    <property type="match status" value="1"/>
</dbReference>
<gene>
    <name evidence="9" type="ORF">A2988_01335</name>
</gene>
<name>A0A1F5BU32_9BACT</name>
<proteinExistence type="inferred from homology"/>
<feature type="transmembrane region" description="Helical" evidence="7">
    <location>
        <begin position="50"/>
        <end position="76"/>
    </location>
</feature>
<feature type="transmembrane region" description="Helical" evidence="7">
    <location>
        <begin position="7"/>
        <end position="30"/>
    </location>
</feature>
<evidence type="ECO:0000313" key="9">
    <source>
        <dbReference type="EMBL" id="OGD34108.1"/>
    </source>
</evidence>
<dbReference type="Pfam" id="PF02397">
    <property type="entry name" value="Bac_transf"/>
    <property type="match status" value="1"/>
</dbReference>
<dbReference type="PANTHER" id="PTHR30576:SF10">
    <property type="entry name" value="SLL5057 PROTEIN"/>
    <property type="match status" value="1"/>
</dbReference>
<dbReference type="InterPro" id="IPR003362">
    <property type="entry name" value="Bact_transf"/>
</dbReference>
<feature type="transmembrane region" description="Helical" evidence="7">
    <location>
        <begin position="273"/>
        <end position="294"/>
    </location>
</feature>
<evidence type="ECO:0000256" key="6">
    <source>
        <dbReference type="ARBA" id="ARBA00023136"/>
    </source>
</evidence>
<comment type="subcellular location">
    <subcellularLocation>
        <location evidence="1">Membrane</location>
        <topology evidence="1">Multi-pass membrane protein</topology>
    </subcellularLocation>
</comment>